<name>A0A8S1NT07_9CILI</name>
<protein>
    <submittedName>
        <fullName evidence="1">Uncharacterized protein</fullName>
    </submittedName>
</protein>
<dbReference type="AlphaFoldDB" id="A0A8S1NT07"/>
<accession>A0A8S1NT07</accession>
<proteinExistence type="predicted"/>
<sequence>MKCAIWQHKNLVRQSNQLFQSGLIFIVEYLNLSLWINF</sequence>
<keyword evidence="2" id="KW-1185">Reference proteome</keyword>
<evidence type="ECO:0000313" key="2">
    <source>
        <dbReference type="Proteomes" id="UP000692954"/>
    </source>
</evidence>
<evidence type="ECO:0000313" key="1">
    <source>
        <dbReference type="EMBL" id="CAD8090114.1"/>
    </source>
</evidence>
<dbReference type="EMBL" id="CAJJDN010000055">
    <property type="protein sequence ID" value="CAD8090114.1"/>
    <property type="molecule type" value="Genomic_DNA"/>
</dbReference>
<comment type="caution">
    <text evidence="1">The sequence shown here is derived from an EMBL/GenBank/DDBJ whole genome shotgun (WGS) entry which is preliminary data.</text>
</comment>
<dbReference type="Proteomes" id="UP000692954">
    <property type="component" value="Unassembled WGS sequence"/>
</dbReference>
<reference evidence="1" key="1">
    <citation type="submission" date="2021-01" db="EMBL/GenBank/DDBJ databases">
        <authorList>
            <consortium name="Genoscope - CEA"/>
            <person name="William W."/>
        </authorList>
    </citation>
    <scope>NUCLEOTIDE SEQUENCE</scope>
</reference>
<organism evidence="1 2">
    <name type="scientific">Paramecium sonneborni</name>
    <dbReference type="NCBI Taxonomy" id="65129"/>
    <lineage>
        <taxon>Eukaryota</taxon>
        <taxon>Sar</taxon>
        <taxon>Alveolata</taxon>
        <taxon>Ciliophora</taxon>
        <taxon>Intramacronucleata</taxon>
        <taxon>Oligohymenophorea</taxon>
        <taxon>Peniculida</taxon>
        <taxon>Parameciidae</taxon>
        <taxon>Paramecium</taxon>
    </lineage>
</organism>
<gene>
    <name evidence="1" type="ORF">PSON_ATCC_30995.1.T0550153</name>
</gene>